<keyword evidence="1" id="KW-0472">Membrane</keyword>
<feature type="transmembrane region" description="Helical" evidence="1">
    <location>
        <begin position="86"/>
        <end position="104"/>
    </location>
</feature>
<comment type="caution">
    <text evidence="2">The sequence shown here is derived from an EMBL/GenBank/DDBJ whole genome shotgun (WGS) entry which is preliminary data.</text>
</comment>
<accession>A0ABW0HJM6</accession>
<keyword evidence="3" id="KW-1185">Reference proteome</keyword>
<dbReference type="RefSeq" id="WP_291673315.1">
    <property type="nucleotide sequence ID" value="NZ_JBHSLV010000078.1"/>
</dbReference>
<feature type="transmembrane region" description="Helical" evidence="1">
    <location>
        <begin position="110"/>
        <end position="134"/>
    </location>
</feature>
<dbReference type="Pfam" id="PF20398">
    <property type="entry name" value="DUF6691"/>
    <property type="match status" value="1"/>
</dbReference>
<evidence type="ECO:0000313" key="2">
    <source>
        <dbReference type="EMBL" id="MFC5396915.1"/>
    </source>
</evidence>
<reference evidence="3" key="1">
    <citation type="journal article" date="2019" name="Int. J. Syst. Evol. Microbiol.">
        <title>The Global Catalogue of Microorganisms (GCM) 10K type strain sequencing project: providing services to taxonomists for standard genome sequencing and annotation.</title>
        <authorList>
            <consortium name="The Broad Institute Genomics Platform"/>
            <consortium name="The Broad Institute Genome Sequencing Center for Infectious Disease"/>
            <person name="Wu L."/>
            <person name="Ma J."/>
        </authorList>
    </citation>
    <scope>NUCLEOTIDE SEQUENCE [LARGE SCALE GENOMIC DNA]</scope>
    <source>
        <strain evidence="3">CGMCC 1.16326</strain>
    </source>
</reference>
<dbReference type="InterPro" id="IPR046513">
    <property type="entry name" value="DUF6691"/>
</dbReference>
<name>A0ABW0HJM6_9HYPH</name>
<dbReference type="EMBL" id="JBHSLV010000078">
    <property type="protein sequence ID" value="MFC5396915.1"/>
    <property type="molecule type" value="Genomic_DNA"/>
</dbReference>
<organism evidence="2 3">
    <name type="scientific">Bosea vestrisii</name>
    <dbReference type="NCBI Taxonomy" id="151416"/>
    <lineage>
        <taxon>Bacteria</taxon>
        <taxon>Pseudomonadati</taxon>
        <taxon>Pseudomonadota</taxon>
        <taxon>Alphaproteobacteria</taxon>
        <taxon>Hyphomicrobiales</taxon>
        <taxon>Boseaceae</taxon>
        <taxon>Bosea</taxon>
    </lineage>
</organism>
<evidence type="ECO:0000313" key="3">
    <source>
        <dbReference type="Proteomes" id="UP001596104"/>
    </source>
</evidence>
<keyword evidence="1" id="KW-1133">Transmembrane helix</keyword>
<sequence length="154" mass="15817">MSILVQFAVGLIFGLGLILAGMANPAKVLNFLDLAAIPAGRWDASLIFVMAGGIAVTMLGYRLAFRRERPLLAARFALPGASRPDTRLVTGAALFGIGWGLAGFCPGPALTAALTGGVPALIFLAAMLAGMALARRLAAATAVSIAPVELRRES</sequence>
<evidence type="ECO:0000256" key="1">
    <source>
        <dbReference type="SAM" id="Phobius"/>
    </source>
</evidence>
<proteinExistence type="predicted"/>
<protein>
    <submittedName>
        <fullName evidence="2">DUF6691 family protein</fullName>
    </submittedName>
</protein>
<gene>
    <name evidence="2" type="ORF">ACFPPC_30140</name>
</gene>
<feature type="transmembrane region" description="Helical" evidence="1">
    <location>
        <begin position="44"/>
        <end position="65"/>
    </location>
</feature>
<dbReference type="Proteomes" id="UP001596104">
    <property type="component" value="Unassembled WGS sequence"/>
</dbReference>
<keyword evidence="1" id="KW-0812">Transmembrane</keyword>